<accession>A0A9W8USA3</accession>
<organism evidence="1 2">
    <name type="scientific">Akanthomyces muscarius</name>
    <name type="common">Entomopathogenic fungus</name>
    <name type="synonym">Lecanicillium muscarium</name>
    <dbReference type="NCBI Taxonomy" id="2231603"/>
    <lineage>
        <taxon>Eukaryota</taxon>
        <taxon>Fungi</taxon>
        <taxon>Dikarya</taxon>
        <taxon>Ascomycota</taxon>
        <taxon>Pezizomycotina</taxon>
        <taxon>Sordariomycetes</taxon>
        <taxon>Hypocreomycetidae</taxon>
        <taxon>Hypocreales</taxon>
        <taxon>Cordycipitaceae</taxon>
        <taxon>Akanthomyces</taxon>
    </lineage>
</organism>
<keyword evidence="2" id="KW-1185">Reference proteome</keyword>
<evidence type="ECO:0000313" key="2">
    <source>
        <dbReference type="Proteomes" id="UP001144673"/>
    </source>
</evidence>
<name>A0A9W8USA3_AKAMU</name>
<sequence length="109" mass="12292">MPSLQSASIPAMHDCNQFRRSLFSTFSAAVVPLDFGYLHYNPFCCLLATIHPTRHAGQLPVAHSRPPTCIYGLQPSYNQIRRLLINQLNNDKVSEWLRSVTRNHMGSPA</sequence>
<dbReference type="GeneID" id="80893014"/>
<dbReference type="EMBL" id="JAJHUN010000001">
    <property type="protein sequence ID" value="KAJ4164170.1"/>
    <property type="molecule type" value="Genomic_DNA"/>
</dbReference>
<protein>
    <submittedName>
        <fullName evidence="1">Uncharacterized protein</fullName>
    </submittedName>
</protein>
<comment type="caution">
    <text evidence="1">The sequence shown here is derived from an EMBL/GenBank/DDBJ whole genome shotgun (WGS) entry which is preliminary data.</text>
</comment>
<reference evidence="1" key="1">
    <citation type="journal article" date="2023" name="Access Microbiol">
        <title>De-novo genome assembly for Akanthomyces muscarius, a biocontrol agent of insect agricultural pests.</title>
        <authorList>
            <person name="Erdos Z."/>
            <person name="Studholme D.J."/>
            <person name="Raymond B."/>
            <person name="Sharma M."/>
        </authorList>
    </citation>
    <scope>NUCLEOTIDE SEQUENCE</scope>
    <source>
        <strain evidence="1">Ve6</strain>
    </source>
</reference>
<gene>
    <name evidence="1" type="ORF">LMH87_005855</name>
</gene>
<evidence type="ECO:0000313" key="1">
    <source>
        <dbReference type="EMBL" id="KAJ4164170.1"/>
    </source>
</evidence>
<dbReference type="KEGG" id="amus:LMH87_005855"/>
<dbReference type="AlphaFoldDB" id="A0A9W8USA3"/>
<dbReference type="RefSeq" id="XP_056059085.1">
    <property type="nucleotide sequence ID" value="XM_056203649.1"/>
</dbReference>
<dbReference type="Proteomes" id="UP001144673">
    <property type="component" value="Chromosome 1"/>
</dbReference>
<proteinExistence type="predicted"/>